<evidence type="ECO:0000256" key="2">
    <source>
        <dbReference type="ARBA" id="ARBA00004173"/>
    </source>
</evidence>
<keyword evidence="6 22" id="KW-0540">Nuclease</keyword>
<dbReference type="GO" id="GO:0051539">
    <property type="term" value="F:4 iron, 4 sulfur cluster binding"/>
    <property type="evidence" value="ECO:0007669"/>
    <property type="project" value="UniProtKB-UniRule"/>
</dbReference>
<feature type="region of interest" description="Disordered" evidence="23">
    <location>
        <begin position="318"/>
        <end position="366"/>
    </location>
</feature>
<accession>A0A163D358</accession>
<keyword evidence="12 22" id="KW-0347">Helicase</keyword>
<evidence type="ECO:0000256" key="12">
    <source>
        <dbReference type="ARBA" id="ARBA00022806"/>
    </source>
</evidence>
<sequence length="1708" mass="188393">MSTRQKSFFDQDPRAKHARGQWHRQRNAPPSPHQHSDRAPVARHVVTGPPIMPSTQTRTKLKAFQFDDTLPLDTAKEREAEKENRAAAPDKASTAKETPKTSKVIRDIENAFETPRLPQNKTFPPPSTPGARLPLADLVGNIDDTSRHAAHAVLSPEEQLYWRGSQPVNTPVLRKNKKRARSSSPAGPSQEEPRLHAFKAGLTTPQADPATELWSRYTSNKGTPTVNKTVSFAHLINESSPRSAAAAAGSVNGLRRWASCGVEFPASTRKKRRTHGVFHGDQPDDAEDVFAAAPSSDSVMQGHAPTSNLASIVQRMKESISNSQAQLPSSSSPPPDAGEGLIEFPESPLKRHTPREAAEEDAPETMQAENYKLEAADTLDDQDFPEDDAGLQRATEQRQSSASSDDFGEVDFDTDMADAVNVGTLETEVSPRSQRHASIPAEPVTRPVSSLVAAPLVYADSEDEFGIEDDDDVFAADLEQVASLFDDRPLESPAQLNDLSGDLSEVLPEVAPAVSAAPVVDLVNDDSDDFGDEIDPDEFAAAEVAATQTPATNNSQQDTRAIQRYLIKQVIEGSYPVERGQQRPEKILLVDEEKTRISKQISLRQAWYDTPCTVGAYVHVIGSFSSNGQCVVDDHHNMLVLHPDHLISATVVADSYGCLRRAVLQDRIKATSRANAPMLYGTLLHELFQEALKVNQWDTDFLLSTIDRLLPSKFETILEINSTCNEVKEHMTSKLPEMQAWAEIFIRAKPCADGVVQHRNGPQSTMSINKLLDVEEHVWSPMYGLKGNIDATVQVTMRDDQGERTLTVPFEVKTGKNSSNSAHSVQTALYNLLLSNRYDVDIAYGMLYYLETSAIIRIPAVRNDIIHMIIQRNELACYVRDRIELPPMLKEDFKCGNCYAQESCFLYNKLVEDGEGERLNKKAKQKYDDLVKSLKPTDSDFMKKWDMLLTKEETDMMKFRRELWTMLSIEREKLGRCFSNVILEPGSGQEEKLGQKINRYSYTFVKQHSTPGFSFTESQLTVGEPVVVSDEQGHFALANGYVTNVRKRRITVAVDRRLHNSRTKLPGFDAHSNQTFAGIMEVTKEGEPAAEYEIDEEPVLYRLDKDEFSNGMAAARNNLIQIMDDNVYKARDLRALIVDGRKPVFHPVLSAVELPQSSQLSMNLDQKAAVAKVMSAKDYALVLGMPGTGKTTTIAHIIRTLVAKGKSVLLTSYTHTAVDNILLKIRDDDIGILRLGATAKIHPEVRGFATLVAEPKDSVEELEKSWMEPPVVATTCLTINHPLFSRRIFDYCIVDEASQITLPVCLGPIRMSQKFILVGDHYQLPPLVQNKEAIEGGLDVSLFKLLCESHPQAVVSLEHQYRMCAEVMLLSNTFIYSGRLKCGTPSVASRRLALPKPSGLGAHHRQALAPRSAAVTQCPGPQSPVCWLSRSLSPDQPVVFINTDPISACLESQSGSRIINTLEARLITQLTISLLSLGVSASEIGIIAFYRSQLALLRTSLSSTHAQTQSSERVAPVAAAAAPAVELHTADKFQGRDKEVILVSCVRSNETGTVGDLLKDRRRVNVALTRARSKLVILGSEKTLSGNELLRDMVGLCREKGWVLDLQSDMLDSHAFDEGLSQTGKSPVKASQPHSSRANAAMTSPDASPSKKRKALGDITSSTHGANARSLRKKRYPETKVPGKVVMAGKKGVLDGRAVLRNIYEELL</sequence>
<dbReference type="InterPro" id="IPR041679">
    <property type="entry name" value="DNA2/NAM7-like_C"/>
</dbReference>
<evidence type="ECO:0000256" key="17">
    <source>
        <dbReference type="ARBA" id="ARBA00023128"/>
    </source>
</evidence>
<dbReference type="CDD" id="cd18041">
    <property type="entry name" value="DEXXQc_DNA2"/>
    <property type="match status" value="1"/>
</dbReference>
<evidence type="ECO:0000256" key="23">
    <source>
        <dbReference type="SAM" id="MobiDB-lite"/>
    </source>
</evidence>
<protein>
    <recommendedName>
        <fullName evidence="22">DNA replication ATP-dependent helicase/nuclease</fullName>
        <ecNumber evidence="22">3.1.-.-</ecNumber>
        <ecNumber evidence="22">3.6.4.12</ecNumber>
    </recommendedName>
</protein>
<organism evidence="28 29">
    <name type="scientific">Didymella rabiei</name>
    <name type="common">Chickpea ascochyta blight fungus</name>
    <name type="synonym">Mycosphaerella rabiei</name>
    <dbReference type="NCBI Taxonomy" id="5454"/>
    <lineage>
        <taxon>Eukaryota</taxon>
        <taxon>Fungi</taxon>
        <taxon>Dikarya</taxon>
        <taxon>Ascomycota</taxon>
        <taxon>Pezizomycotina</taxon>
        <taxon>Dothideomycetes</taxon>
        <taxon>Pleosporomycetidae</taxon>
        <taxon>Pleosporales</taxon>
        <taxon>Pleosporineae</taxon>
        <taxon>Didymellaceae</taxon>
        <taxon>Ascochyta</taxon>
    </lineage>
</organism>
<comment type="similarity">
    <text evidence="3 22">Belongs to the DNA2/NAM7 helicase family.</text>
</comment>
<feature type="region of interest" description="Disordered" evidence="23">
    <location>
        <begin position="165"/>
        <end position="194"/>
    </location>
</feature>
<evidence type="ECO:0000256" key="10">
    <source>
        <dbReference type="ARBA" id="ARBA00022763"/>
    </source>
</evidence>
<dbReference type="Proteomes" id="UP000076837">
    <property type="component" value="Unassembled WGS sequence"/>
</dbReference>
<dbReference type="GO" id="GO:0005634">
    <property type="term" value="C:nucleus"/>
    <property type="evidence" value="ECO:0007669"/>
    <property type="project" value="UniProtKB-SubCell"/>
</dbReference>
<dbReference type="GO" id="GO:0046872">
    <property type="term" value="F:metal ion binding"/>
    <property type="evidence" value="ECO:0007669"/>
    <property type="project" value="UniProtKB-UniRule"/>
</dbReference>
<keyword evidence="5 22" id="KW-0235">DNA replication</keyword>
<comment type="catalytic activity">
    <reaction evidence="21 22">
        <text>ATP + H2O = ADP + phosphate + H(+)</text>
        <dbReference type="Rhea" id="RHEA:13065"/>
        <dbReference type="ChEBI" id="CHEBI:15377"/>
        <dbReference type="ChEBI" id="CHEBI:15378"/>
        <dbReference type="ChEBI" id="CHEBI:30616"/>
        <dbReference type="ChEBI" id="CHEBI:43474"/>
        <dbReference type="ChEBI" id="CHEBI:456216"/>
        <dbReference type="EC" id="3.6.4.12"/>
    </reaction>
</comment>
<comment type="subcellular location">
    <subcellularLocation>
        <location evidence="2">Mitochondrion</location>
    </subcellularLocation>
    <subcellularLocation>
        <location evidence="22">Nucleus</location>
    </subcellularLocation>
    <subcellularLocation>
        <location evidence="22">Chromosome</location>
    </subcellularLocation>
</comment>
<feature type="domain" description="DNA replication factor Dna2 N-terminal" evidence="24">
    <location>
        <begin position="593"/>
        <end position="795"/>
    </location>
</feature>
<dbReference type="InterPro" id="IPR011604">
    <property type="entry name" value="PDDEXK-like_dom_sf"/>
</dbReference>
<keyword evidence="18 22" id="KW-0234">DNA repair</keyword>
<dbReference type="FunFam" id="3.40.50.300:FF:000789">
    <property type="entry name" value="DNA replication ATP-dependent helicase/nuclease DNA2"/>
    <property type="match status" value="1"/>
</dbReference>
<dbReference type="GO" id="GO:0005694">
    <property type="term" value="C:chromosome"/>
    <property type="evidence" value="ECO:0007669"/>
    <property type="project" value="UniProtKB-SubCell"/>
</dbReference>
<keyword evidence="10 22" id="KW-0227">DNA damage</keyword>
<evidence type="ECO:0000256" key="5">
    <source>
        <dbReference type="ARBA" id="ARBA00022705"/>
    </source>
</evidence>
<evidence type="ECO:0000259" key="25">
    <source>
        <dbReference type="Pfam" id="PF13086"/>
    </source>
</evidence>
<feature type="region of interest" description="Disordered" evidence="23">
    <location>
        <begin position="379"/>
        <end position="410"/>
    </location>
</feature>
<dbReference type="InterPro" id="IPR048459">
    <property type="entry name" value="DNA2_Rift"/>
</dbReference>
<dbReference type="Gene3D" id="3.90.320.10">
    <property type="match status" value="1"/>
</dbReference>
<evidence type="ECO:0000259" key="24">
    <source>
        <dbReference type="Pfam" id="PF08696"/>
    </source>
</evidence>
<evidence type="ECO:0000256" key="19">
    <source>
        <dbReference type="ARBA" id="ARBA00023242"/>
    </source>
</evidence>
<evidence type="ECO:0000256" key="18">
    <source>
        <dbReference type="ARBA" id="ARBA00023204"/>
    </source>
</evidence>
<dbReference type="InterPro" id="IPR045055">
    <property type="entry name" value="DNA2/NAM7-like"/>
</dbReference>
<dbReference type="SUPFAM" id="SSF52540">
    <property type="entry name" value="P-loop containing nucleoside triphosphate hydrolases"/>
    <property type="match status" value="1"/>
</dbReference>
<keyword evidence="22" id="KW-0158">Chromosome</keyword>
<dbReference type="EMBL" id="JYNV01000205">
    <property type="protein sequence ID" value="KZM22874.1"/>
    <property type="molecule type" value="Genomic_DNA"/>
</dbReference>
<keyword evidence="16 22" id="KW-0238">DNA-binding</keyword>
<feature type="compositionally biased region" description="Basic and acidic residues" evidence="23">
    <location>
        <begin position="74"/>
        <end position="85"/>
    </location>
</feature>
<dbReference type="PANTHER" id="PTHR10887:SF433">
    <property type="entry name" value="DNA REPLICATION ATP-DEPENDENT HELICASE_NUCLEASE DNA2"/>
    <property type="match status" value="1"/>
</dbReference>
<dbReference type="GO" id="GO:0017108">
    <property type="term" value="F:5'-flap endonuclease activity"/>
    <property type="evidence" value="ECO:0007669"/>
    <property type="project" value="UniProtKB-UniRule"/>
</dbReference>
<dbReference type="InterPro" id="IPR041677">
    <property type="entry name" value="DNA2/NAM7_AAA_11"/>
</dbReference>
<evidence type="ECO:0000256" key="16">
    <source>
        <dbReference type="ARBA" id="ARBA00023125"/>
    </source>
</evidence>
<dbReference type="GO" id="GO:0006281">
    <property type="term" value="P:DNA repair"/>
    <property type="evidence" value="ECO:0007669"/>
    <property type="project" value="UniProtKB-KW"/>
</dbReference>
<evidence type="ECO:0000256" key="20">
    <source>
        <dbReference type="ARBA" id="ARBA00023268"/>
    </source>
</evidence>
<feature type="domain" description="DNA2/NAM7 helicase helicase" evidence="25">
    <location>
        <begin position="1270"/>
        <end position="1330"/>
    </location>
</feature>
<dbReference type="InterPro" id="IPR047187">
    <property type="entry name" value="SF1_C_Upf1"/>
</dbReference>
<keyword evidence="13 22" id="KW-0067">ATP-binding</keyword>
<evidence type="ECO:0000256" key="1">
    <source>
        <dbReference type="ARBA" id="ARBA00001966"/>
    </source>
</evidence>
<dbReference type="Pfam" id="PF21123">
    <property type="entry name" value="Dna2_Rift"/>
    <property type="match status" value="1"/>
</dbReference>
<keyword evidence="14 22" id="KW-0408">Iron</keyword>
<dbReference type="InterPro" id="IPR027417">
    <property type="entry name" value="P-loop_NTPase"/>
</dbReference>
<evidence type="ECO:0000256" key="21">
    <source>
        <dbReference type="ARBA" id="ARBA00047995"/>
    </source>
</evidence>
<keyword evidence="19 22" id="KW-0539">Nucleus</keyword>
<dbReference type="EC" id="3.6.4.12" evidence="22"/>
<keyword evidence="8 22" id="KW-0547">Nucleotide-binding</keyword>
<evidence type="ECO:0000256" key="8">
    <source>
        <dbReference type="ARBA" id="ARBA00022741"/>
    </source>
</evidence>
<evidence type="ECO:0000256" key="4">
    <source>
        <dbReference type="ARBA" id="ARBA00022485"/>
    </source>
</evidence>
<dbReference type="GO" id="GO:0017116">
    <property type="term" value="F:single-stranded DNA helicase activity"/>
    <property type="evidence" value="ECO:0007669"/>
    <property type="project" value="UniProtKB-UniRule"/>
</dbReference>
<dbReference type="GO" id="GO:0071932">
    <property type="term" value="P:replication fork reversal"/>
    <property type="evidence" value="ECO:0007669"/>
    <property type="project" value="TreeGrafter"/>
</dbReference>
<keyword evidence="15 22" id="KW-0411">Iron-sulfur</keyword>
<evidence type="ECO:0000256" key="14">
    <source>
        <dbReference type="ARBA" id="ARBA00023004"/>
    </source>
</evidence>
<feature type="domain" description="DNA2/NAM7 helicase-like C-terminal" evidence="26">
    <location>
        <begin position="1338"/>
        <end position="1581"/>
    </location>
</feature>
<dbReference type="GO" id="GO:0016887">
    <property type="term" value="F:ATP hydrolysis activity"/>
    <property type="evidence" value="ECO:0007669"/>
    <property type="project" value="RHEA"/>
</dbReference>
<feature type="region of interest" description="Disordered" evidence="23">
    <location>
        <begin position="1617"/>
        <end position="1679"/>
    </location>
</feature>
<feature type="domain" description="DNA2 rift barrel" evidence="27">
    <location>
        <begin position="970"/>
        <end position="1060"/>
    </location>
</feature>
<reference evidence="28 29" key="1">
    <citation type="journal article" date="2016" name="Sci. Rep.">
        <title>Draft genome sequencing and secretome analysis of fungal phytopathogen Ascochyta rabiei provides insight into the necrotrophic effector repertoire.</title>
        <authorList>
            <person name="Verma S."/>
            <person name="Gazara R.K."/>
            <person name="Nizam S."/>
            <person name="Parween S."/>
            <person name="Chattopadhyay D."/>
            <person name="Verma P.K."/>
        </authorList>
    </citation>
    <scope>NUCLEOTIDE SEQUENCE [LARGE SCALE GENOMIC DNA]</scope>
    <source>
        <strain evidence="28 29">ArDII</strain>
    </source>
</reference>
<comment type="function">
    <text evidence="22">Key enzyme involved in DNA replication and DNA repair. Involved in Okazaki fragments processing by cleaving long flaps that escape FEN1: flaps that are longer than 27 nucleotides are coated by replication protein A complex (RPA), leading to recruit DNA2 which cleaves the flap until it is too short to bind RPA and becomes a substrate for FEN1. Also involved in 5'-end resection of DNA during double-strand break (DSB) repair by mediating the cleavage of 5'-ssDNA.</text>
</comment>
<evidence type="ECO:0000256" key="6">
    <source>
        <dbReference type="ARBA" id="ARBA00022722"/>
    </source>
</evidence>
<keyword evidence="4 22" id="KW-0004">4Fe-4S</keyword>
<keyword evidence="9 28" id="KW-0255">Endonuclease</keyword>
<dbReference type="Pfam" id="PF08696">
    <property type="entry name" value="Dna2"/>
    <property type="match status" value="1"/>
</dbReference>
<keyword evidence="29" id="KW-1185">Reference proteome</keyword>
<comment type="caution">
    <text evidence="28">The sequence shown here is derived from an EMBL/GenBank/DDBJ whole genome shotgun (WGS) entry which is preliminary data.</text>
</comment>
<dbReference type="GO" id="GO:0005524">
    <property type="term" value="F:ATP binding"/>
    <property type="evidence" value="ECO:0007669"/>
    <property type="project" value="UniProtKB-UniRule"/>
</dbReference>
<dbReference type="Pfam" id="PF13087">
    <property type="entry name" value="AAA_12"/>
    <property type="match status" value="1"/>
</dbReference>
<feature type="compositionally biased region" description="Acidic residues" evidence="23">
    <location>
        <begin position="379"/>
        <end position="389"/>
    </location>
</feature>
<feature type="compositionally biased region" description="Basic residues" evidence="23">
    <location>
        <begin position="16"/>
        <end position="26"/>
    </location>
</feature>
<feature type="compositionally biased region" description="Polar residues" evidence="23">
    <location>
        <begin position="1632"/>
        <end position="1647"/>
    </location>
</feature>
<proteinExistence type="inferred from homology"/>
<dbReference type="FunFam" id="3.90.320.10:FF:000001">
    <property type="entry name" value="DNA replication helicase Dna2"/>
    <property type="match status" value="1"/>
</dbReference>
<evidence type="ECO:0000256" key="13">
    <source>
        <dbReference type="ARBA" id="ARBA00022840"/>
    </source>
</evidence>
<dbReference type="FunFam" id="3.40.50.300:FF:001170">
    <property type="entry name" value="DNA replication helicase Dna2"/>
    <property type="match status" value="1"/>
</dbReference>
<keyword evidence="17" id="KW-0496">Mitochondrion</keyword>
<gene>
    <name evidence="28" type="ORF">ST47_g5984</name>
</gene>
<evidence type="ECO:0000256" key="7">
    <source>
        <dbReference type="ARBA" id="ARBA00022723"/>
    </source>
</evidence>
<dbReference type="GO" id="GO:0033567">
    <property type="term" value="P:DNA replication, Okazaki fragment processing"/>
    <property type="evidence" value="ECO:0007669"/>
    <property type="project" value="UniProtKB-UniRule"/>
</dbReference>
<feature type="region of interest" description="Disordered" evidence="23">
    <location>
        <begin position="1"/>
        <end position="103"/>
    </location>
</feature>
<dbReference type="InterPro" id="IPR026851">
    <property type="entry name" value="Dna2/JHS1_DEXXQ-box"/>
</dbReference>
<dbReference type="CDD" id="cd18808">
    <property type="entry name" value="SF1_C_Upf1"/>
    <property type="match status" value="1"/>
</dbReference>
<dbReference type="Pfam" id="PF13086">
    <property type="entry name" value="AAA_11"/>
    <property type="match status" value="2"/>
</dbReference>
<keyword evidence="11 22" id="KW-0378">Hydrolase</keyword>
<dbReference type="GO" id="GO:0003677">
    <property type="term" value="F:DNA binding"/>
    <property type="evidence" value="ECO:0007669"/>
    <property type="project" value="UniProtKB-UniRule"/>
</dbReference>
<evidence type="ECO:0000256" key="11">
    <source>
        <dbReference type="ARBA" id="ARBA00022801"/>
    </source>
</evidence>
<dbReference type="EC" id="3.1.-.-" evidence="22"/>
<dbReference type="PANTHER" id="PTHR10887">
    <property type="entry name" value="DNA2/NAM7 HELICASE FAMILY"/>
    <property type="match status" value="1"/>
</dbReference>
<dbReference type="InterPro" id="IPR014808">
    <property type="entry name" value="DNA_replication_fac_Dna2_N"/>
</dbReference>
<evidence type="ECO:0000256" key="9">
    <source>
        <dbReference type="ARBA" id="ARBA00022759"/>
    </source>
</evidence>
<keyword evidence="7 22" id="KW-0479">Metal-binding</keyword>
<evidence type="ECO:0000313" key="28">
    <source>
        <dbReference type="EMBL" id="KZM22874.1"/>
    </source>
</evidence>
<evidence type="ECO:0000256" key="3">
    <source>
        <dbReference type="ARBA" id="ARBA00007913"/>
    </source>
</evidence>
<feature type="compositionally biased region" description="Basic and acidic residues" evidence="23">
    <location>
        <begin position="93"/>
        <end position="103"/>
    </location>
</feature>
<dbReference type="STRING" id="5454.A0A163D358"/>
<comment type="cofactor">
    <cofactor evidence="1">
        <name>[4Fe-4S] cluster</name>
        <dbReference type="ChEBI" id="CHEBI:49883"/>
    </cofactor>
</comment>
<dbReference type="CDD" id="cd22318">
    <property type="entry name" value="DNA2_N-like"/>
    <property type="match status" value="1"/>
</dbReference>
<evidence type="ECO:0000259" key="27">
    <source>
        <dbReference type="Pfam" id="PF21123"/>
    </source>
</evidence>
<evidence type="ECO:0000259" key="26">
    <source>
        <dbReference type="Pfam" id="PF13087"/>
    </source>
</evidence>
<feature type="domain" description="DNA2/NAM7 helicase helicase" evidence="25">
    <location>
        <begin position="1162"/>
        <end position="1249"/>
    </location>
</feature>
<evidence type="ECO:0000313" key="29">
    <source>
        <dbReference type="Proteomes" id="UP000076837"/>
    </source>
</evidence>
<dbReference type="GO" id="GO:0005739">
    <property type="term" value="C:mitochondrion"/>
    <property type="evidence" value="ECO:0007669"/>
    <property type="project" value="UniProtKB-SubCell"/>
</dbReference>
<dbReference type="Gene3D" id="3.40.50.300">
    <property type="entry name" value="P-loop containing nucleotide triphosphate hydrolases"/>
    <property type="match status" value="2"/>
</dbReference>
<evidence type="ECO:0000256" key="22">
    <source>
        <dbReference type="RuleBase" id="RU367041"/>
    </source>
</evidence>
<keyword evidence="20 22" id="KW-0511">Multifunctional enzyme</keyword>
<name>A0A163D358_DIDRA</name>
<evidence type="ECO:0000256" key="15">
    <source>
        <dbReference type="ARBA" id="ARBA00023014"/>
    </source>
</evidence>